<name>A0A814SKI6_9BILA</name>
<feature type="non-terminal residue" evidence="1">
    <location>
        <position position="382"/>
    </location>
</feature>
<dbReference type="PANTHER" id="PTHR12517:SF0">
    <property type="entry name" value="INTERMEMBRANE LIPID TRANSFER PROTEIN VPS13B"/>
    <property type="match status" value="1"/>
</dbReference>
<dbReference type="AlphaFoldDB" id="A0A814SKI6"/>
<comment type="caution">
    <text evidence="1">The sequence shown here is derived from an EMBL/GenBank/DDBJ whole genome shotgun (WGS) entry which is preliminary data.</text>
</comment>
<accession>A0A814SKI6</accession>
<keyword evidence="2" id="KW-1185">Reference proteome</keyword>
<protein>
    <submittedName>
        <fullName evidence="1">Uncharacterized protein</fullName>
    </submittedName>
</protein>
<gene>
    <name evidence="1" type="ORF">OXX778_LOCUS23197</name>
</gene>
<evidence type="ECO:0000313" key="2">
    <source>
        <dbReference type="Proteomes" id="UP000663879"/>
    </source>
</evidence>
<proteinExistence type="predicted"/>
<evidence type="ECO:0000313" key="1">
    <source>
        <dbReference type="EMBL" id="CAF1148621.1"/>
    </source>
</evidence>
<sequence>RKSSSPEKFDQYELNNSIISKHEDDLRNGSFTYKIIDDNYIKKHLISPNQIEECYPHFLLPLENEIICLDDLTNQDLNTTLISSVCWKYPTKRSLINLKIQPLPFIGSQEIKSSIKFKFYLEFLNESSKKFDLLTEFEIEEGVQTNVLEYDLNQCVLTDLIWSKTWRIRLSNEAKKFIFASSLLASTRIDSLELEHSVKKFNLDLKISNIEFKLNKIQKFYNHSDLSIVNINDFYSKICHLNLINQKMSSINAIGQLGIDYCEYQFGTYRPLIDPLRFKLTTRITDKINVQTYIDTVNLLISQSALITFKSIENEFSFNKDQNYVSSSSDHYFLILNDTNLDLSIKQYDTEETCSINSGSSLPYIWRTHKKLPLLQIYLPKY</sequence>
<dbReference type="EMBL" id="CAJNOC010011516">
    <property type="protein sequence ID" value="CAF1148621.1"/>
    <property type="molecule type" value="Genomic_DNA"/>
</dbReference>
<dbReference type="Proteomes" id="UP000663879">
    <property type="component" value="Unassembled WGS sequence"/>
</dbReference>
<dbReference type="PANTHER" id="PTHR12517">
    <property type="entry name" value="VACUOLAR PROTEIN SORTING-ASSOCIATED PROTEIN 13B"/>
    <property type="match status" value="1"/>
</dbReference>
<organism evidence="1 2">
    <name type="scientific">Brachionus calyciflorus</name>
    <dbReference type="NCBI Taxonomy" id="104777"/>
    <lineage>
        <taxon>Eukaryota</taxon>
        <taxon>Metazoa</taxon>
        <taxon>Spiralia</taxon>
        <taxon>Gnathifera</taxon>
        <taxon>Rotifera</taxon>
        <taxon>Eurotatoria</taxon>
        <taxon>Monogononta</taxon>
        <taxon>Pseudotrocha</taxon>
        <taxon>Ploima</taxon>
        <taxon>Brachionidae</taxon>
        <taxon>Brachionus</taxon>
    </lineage>
</organism>
<feature type="non-terminal residue" evidence="1">
    <location>
        <position position="1"/>
    </location>
</feature>
<dbReference type="InterPro" id="IPR039782">
    <property type="entry name" value="VPS13B"/>
</dbReference>
<reference evidence="1" key="1">
    <citation type="submission" date="2021-02" db="EMBL/GenBank/DDBJ databases">
        <authorList>
            <person name="Nowell W R."/>
        </authorList>
    </citation>
    <scope>NUCLEOTIDE SEQUENCE</scope>
    <source>
        <strain evidence="1">Ploen Becks lab</strain>
    </source>
</reference>